<dbReference type="GO" id="GO:0140359">
    <property type="term" value="F:ABC-type transporter activity"/>
    <property type="evidence" value="ECO:0007669"/>
    <property type="project" value="InterPro"/>
</dbReference>
<dbReference type="OrthoDB" id="9786910at2"/>
<evidence type="ECO:0000256" key="7">
    <source>
        <dbReference type="ARBA" id="ARBA00022989"/>
    </source>
</evidence>
<keyword evidence="8 9" id="KW-0472">Membrane</keyword>
<keyword evidence="7 9" id="KW-1133">Transmembrane helix</keyword>
<name>A0A4V1QV72_9FIRM</name>
<evidence type="ECO:0000313" key="11">
    <source>
        <dbReference type="EMBL" id="RXZ61646.1"/>
    </source>
</evidence>
<keyword evidence="4 9" id="KW-1003">Cell membrane</keyword>
<dbReference type="AlphaFoldDB" id="A0A4V1QV72"/>
<reference evidence="11 12" key="1">
    <citation type="journal article" date="2019" name="Gut">
        <title>Antibiotics-induced monodominance of a novel gut bacterial order.</title>
        <authorList>
            <person name="Hildebrand F."/>
            <person name="Moitinho-Silva L."/>
            <person name="Blasche S."/>
            <person name="Jahn M.T."/>
            <person name="Gossmann T.I."/>
            <person name="Heuerta-Cepas J."/>
            <person name="Hercog R."/>
            <person name="Luetge M."/>
            <person name="Bahram M."/>
            <person name="Pryszlak A."/>
            <person name="Alves R.J."/>
            <person name="Waszak S.M."/>
            <person name="Zhu A."/>
            <person name="Ye L."/>
            <person name="Costea P.I."/>
            <person name="Aalvink S."/>
            <person name="Belzer C."/>
            <person name="Forslund S.K."/>
            <person name="Sunagawa S."/>
            <person name="Hentschel U."/>
            <person name="Merten C."/>
            <person name="Patil K.R."/>
            <person name="Benes V."/>
            <person name="Bork P."/>
        </authorList>
    </citation>
    <scope>NUCLEOTIDE SEQUENCE [LARGE SCALE GENOMIC DNA]</scope>
    <source>
        <strain evidence="11 12">HDS1380</strain>
    </source>
</reference>
<feature type="transmembrane region" description="Helical" evidence="9">
    <location>
        <begin position="182"/>
        <end position="200"/>
    </location>
</feature>
<dbReference type="Pfam" id="PF01061">
    <property type="entry name" value="ABC2_membrane"/>
    <property type="match status" value="1"/>
</dbReference>
<dbReference type="PRINTS" id="PR00164">
    <property type="entry name" value="ABC2TRNSPORT"/>
</dbReference>
<dbReference type="PANTHER" id="PTHR30413">
    <property type="entry name" value="INNER MEMBRANE TRANSPORT PERMEASE"/>
    <property type="match status" value="1"/>
</dbReference>
<accession>A0A4V1QV72</accession>
<evidence type="ECO:0000256" key="4">
    <source>
        <dbReference type="ARBA" id="ARBA00022475"/>
    </source>
</evidence>
<evidence type="ECO:0000256" key="8">
    <source>
        <dbReference type="ARBA" id="ARBA00023136"/>
    </source>
</evidence>
<evidence type="ECO:0000256" key="5">
    <source>
        <dbReference type="ARBA" id="ARBA00022519"/>
    </source>
</evidence>
<keyword evidence="12" id="KW-1185">Reference proteome</keyword>
<feature type="transmembrane region" description="Helical" evidence="9">
    <location>
        <begin position="149"/>
        <end position="175"/>
    </location>
</feature>
<evidence type="ECO:0000256" key="2">
    <source>
        <dbReference type="ARBA" id="ARBA00007783"/>
    </source>
</evidence>
<evidence type="ECO:0000313" key="12">
    <source>
        <dbReference type="Proteomes" id="UP000291269"/>
    </source>
</evidence>
<dbReference type="RefSeq" id="WP_129224512.1">
    <property type="nucleotide sequence ID" value="NZ_SDOZ01000002.1"/>
</dbReference>
<dbReference type="InterPro" id="IPR047817">
    <property type="entry name" value="ABC2_TM_bact-type"/>
</dbReference>
<comment type="similarity">
    <text evidence="2 9">Belongs to the ABC-2 integral membrane protein family.</text>
</comment>
<dbReference type="PROSITE" id="PS51012">
    <property type="entry name" value="ABC_TM2"/>
    <property type="match status" value="1"/>
</dbReference>
<dbReference type="GO" id="GO:0015920">
    <property type="term" value="P:lipopolysaccharide transport"/>
    <property type="evidence" value="ECO:0007669"/>
    <property type="project" value="TreeGrafter"/>
</dbReference>
<dbReference type="InterPro" id="IPR013525">
    <property type="entry name" value="ABC2_TM"/>
</dbReference>
<proteinExistence type="inferred from homology"/>
<dbReference type="PANTHER" id="PTHR30413:SF8">
    <property type="entry name" value="TRANSPORT PERMEASE PROTEIN"/>
    <property type="match status" value="1"/>
</dbReference>
<keyword evidence="5" id="KW-0997">Cell inner membrane</keyword>
<comment type="caution">
    <text evidence="11">The sequence shown here is derived from an EMBL/GenBank/DDBJ whole genome shotgun (WGS) entry which is preliminary data.</text>
</comment>
<evidence type="ECO:0000256" key="9">
    <source>
        <dbReference type="RuleBase" id="RU361157"/>
    </source>
</evidence>
<feature type="domain" description="ABC transmembrane type-2" evidence="10">
    <location>
        <begin position="34"/>
        <end position="259"/>
    </location>
</feature>
<evidence type="ECO:0000256" key="3">
    <source>
        <dbReference type="ARBA" id="ARBA00022448"/>
    </source>
</evidence>
<evidence type="ECO:0000259" key="10">
    <source>
        <dbReference type="PROSITE" id="PS51012"/>
    </source>
</evidence>
<protein>
    <recommendedName>
        <fullName evidence="9">Transport permease protein</fullName>
    </recommendedName>
</protein>
<feature type="transmembrane region" description="Helical" evidence="9">
    <location>
        <begin position="235"/>
        <end position="256"/>
    </location>
</feature>
<comment type="subcellular location">
    <subcellularLocation>
        <location evidence="1">Cell inner membrane</location>
        <topology evidence="1">Multi-pass membrane protein</topology>
    </subcellularLocation>
    <subcellularLocation>
        <location evidence="9">Cell membrane</location>
        <topology evidence="9">Multi-pass membrane protein</topology>
    </subcellularLocation>
</comment>
<keyword evidence="6 9" id="KW-0812">Transmembrane</keyword>
<sequence>MKQIGILNQAAQRTYLLRLLVKRNIRNQYYGSFIGVLWTVLNPLLNMLVMAFVFSQIFGRDGIELDYSVYVLSGNIIFNVMRASTSGSLPCLVNQRNLLQKNKISVSIFPISNVLSSLVTFGFSFIALVLVMVIRILMGADVAFHWEMLMTIVLLPSLLLFSLGISLFLSTLFVFFRDIQHIYSVLLTLWTYLTPLFYTVDKLNSPMVTKVMAFNPMYHYVEYFRTLLMGGMPSLAEHLICYGFGIVFFLLGLLFMRLTKNSIAARL</sequence>
<feature type="transmembrane region" description="Helical" evidence="9">
    <location>
        <begin position="29"/>
        <end position="55"/>
    </location>
</feature>
<dbReference type="InterPro" id="IPR000412">
    <property type="entry name" value="ABC_2_transport"/>
</dbReference>
<dbReference type="Proteomes" id="UP000291269">
    <property type="component" value="Unassembled WGS sequence"/>
</dbReference>
<keyword evidence="3 9" id="KW-0813">Transport</keyword>
<organism evidence="11 12">
    <name type="scientific">Candidatus Borkfalkia ceftriaxoniphila</name>
    <dbReference type="NCBI Taxonomy" id="2508949"/>
    <lineage>
        <taxon>Bacteria</taxon>
        <taxon>Bacillati</taxon>
        <taxon>Bacillota</taxon>
        <taxon>Clostridia</taxon>
        <taxon>Christensenellales</taxon>
        <taxon>Christensenellaceae</taxon>
        <taxon>Candidatus Borkfalkia</taxon>
    </lineage>
</organism>
<evidence type="ECO:0000256" key="1">
    <source>
        <dbReference type="ARBA" id="ARBA00004429"/>
    </source>
</evidence>
<dbReference type="GO" id="GO:0043190">
    <property type="term" value="C:ATP-binding cassette (ABC) transporter complex"/>
    <property type="evidence" value="ECO:0007669"/>
    <property type="project" value="InterPro"/>
</dbReference>
<gene>
    <name evidence="11" type="ORF">ESZ91_04425</name>
</gene>
<feature type="transmembrane region" description="Helical" evidence="9">
    <location>
        <begin position="67"/>
        <end position="93"/>
    </location>
</feature>
<feature type="transmembrane region" description="Helical" evidence="9">
    <location>
        <begin position="114"/>
        <end position="137"/>
    </location>
</feature>
<evidence type="ECO:0000256" key="6">
    <source>
        <dbReference type="ARBA" id="ARBA00022692"/>
    </source>
</evidence>
<dbReference type="EMBL" id="SDOZ01000002">
    <property type="protein sequence ID" value="RXZ61646.1"/>
    <property type="molecule type" value="Genomic_DNA"/>
</dbReference>